<dbReference type="InterPro" id="IPR011542">
    <property type="entry name" value="SUF_FeS_clus_asmbl_SufD"/>
</dbReference>
<dbReference type="OrthoDB" id="9768262at2"/>
<dbReference type="NCBIfam" id="TIGR01981">
    <property type="entry name" value="sufD"/>
    <property type="match status" value="1"/>
</dbReference>
<gene>
    <name evidence="4" type="primary">sufD</name>
    <name evidence="4" type="ORF">C0Z20_23665</name>
</gene>
<dbReference type="STRING" id="863227.GCA_000373005_01699"/>
<dbReference type="AlphaFoldDB" id="A0A2N7WX29"/>
<evidence type="ECO:0000256" key="1">
    <source>
        <dbReference type="ARBA" id="ARBA00043967"/>
    </source>
</evidence>
<keyword evidence="5" id="KW-1185">Reference proteome</keyword>
<accession>A0A2N7WX29</accession>
<evidence type="ECO:0000259" key="2">
    <source>
        <dbReference type="Pfam" id="PF01458"/>
    </source>
</evidence>
<dbReference type="SUPFAM" id="SSF101960">
    <property type="entry name" value="Stabilizer of iron transporter SufD"/>
    <property type="match status" value="1"/>
</dbReference>
<dbReference type="Pfam" id="PF19295">
    <property type="entry name" value="SufBD_N"/>
    <property type="match status" value="1"/>
</dbReference>
<dbReference type="InterPro" id="IPR055346">
    <property type="entry name" value="Fe-S_cluster_assembly_SufBD"/>
</dbReference>
<name>A0A2N7WX29_9BURK</name>
<dbReference type="PANTHER" id="PTHR43575:SF1">
    <property type="entry name" value="PROTEIN ABCI7, CHLOROPLASTIC"/>
    <property type="match status" value="1"/>
</dbReference>
<comment type="similarity">
    <text evidence="1">Belongs to the iron-sulfur cluster assembly SufBD family.</text>
</comment>
<dbReference type="Proteomes" id="UP000235777">
    <property type="component" value="Unassembled WGS sequence"/>
</dbReference>
<dbReference type="EMBL" id="PNYC01000017">
    <property type="protein sequence ID" value="PMS33914.1"/>
    <property type="molecule type" value="Genomic_DNA"/>
</dbReference>
<dbReference type="InterPro" id="IPR000825">
    <property type="entry name" value="SUF_FeS_clus_asmbl_SufBD_core"/>
</dbReference>
<proteinExistence type="inferred from homology"/>
<organism evidence="4 5">
    <name type="scientific">Trinickia symbiotica</name>
    <dbReference type="NCBI Taxonomy" id="863227"/>
    <lineage>
        <taxon>Bacteria</taxon>
        <taxon>Pseudomonadati</taxon>
        <taxon>Pseudomonadota</taxon>
        <taxon>Betaproteobacteria</taxon>
        <taxon>Burkholderiales</taxon>
        <taxon>Burkholderiaceae</taxon>
        <taxon>Trinickia</taxon>
    </lineage>
</organism>
<reference evidence="4 5" key="1">
    <citation type="submission" date="2018-01" db="EMBL/GenBank/DDBJ databases">
        <title>Whole genome analyses suggest that Burkholderia sensu lato contains two further novel genera in the rhizoxinica-symbiotica group Mycetohabitans gen. nov., and Trinickia gen. nov.: implications for the evolution of diazotrophy and nodulation in the Burkholderiaceae.</title>
        <authorList>
            <person name="Estrada-de los Santos P."/>
            <person name="Palmer M."/>
            <person name="Chavez-Ramirez B."/>
            <person name="Beukes C."/>
            <person name="Steenkamp E.T."/>
            <person name="Hirsch A.M."/>
            <person name="Manyaka P."/>
            <person name="Maluk M."/>
            <person name="Lafos M."/>
            <person name="Crook M."/>
            <person name="Gross E."/>
            <person name="Simon M.F."/>
            <person name="Bueno dos Reis Junior F."/>
            <person name="Poole P.S."/>
            <person name="Venter S.N."/>
            <person name="James E.K."/>
        </authorList>
    </citation>
    <scope>NUCLEOTIDE SEQUENCE [LARGE SCALE GENOMIC DNA]</scope>
    <source>
        <strain evidence="4 5">JPY 581</strain>
    </source>
</reference>
<dbReference type="Pfam" id="PF01458">
    <property type="entry name" value="SUFBD_core"/>
    <property type="match status" value="1"/>
</dbReference>
<feature type="domain" description="SUF system FeS cluster assembly SufBD core" evidence="2">
    <location>
        <begin position="174"/>
        <end position="406"/>
    </location>
</feature>
<dbReference type="RefSeq" id="WP_018440254.1">
    <property type="nucleotide sequence ID" value="NZ_KB890169.1"/>
</dbReference>
<dbReference type="GO" id="GO:0016226">
    <property type="term" value="P:iron-sulfur cluster assembly"/>
    <property type="evidence" value="ECO:0007669"/>
    <property type="project" value="InterPro"/>
</dbReference>
<dbReference type="InterPro" id="IPR045595">
    <property type="entry name" value="SufBD_N"/>
</dbReference>
<feature type="domain" description="SUF system FeS cluster assembly SufBD N-terminal" evidence="3">
    <location>
        <begin position="9"/>
        <end position="171"/>
    </location>
</feature>
<comment type="caution">
    <text evidence="4">The sequence shown here is derived from an EMBL/GenBank/DDBJ whole genome shotgun (WGS) entry which is preliminary data.</text>
</comment>
<evidence type="ECO:0000313" key="4">
    <source>
        <dbReference type="EMBL" id="PMS33914.1"/>
    </source>
</evidence>
<evidence type="ECO:0000259" key="3">
    <source>
        <dbReference type="Pfam" id="PF19295"/>
    </source>
</evidence>
<sequence length="441" mass="49305">MTDSTLDLYRHAFRTLAKTLPGAELGWLRSARRHAFERFEALRFPTTHAEEWKYTNVAPIEQHAWHFASPRGDNVDVSPIVDDLVLDKSAVRLVFVNGRHAPKLSQLQGLPEGAFVGSLTRALREFPERMEPLIARVMPHDGFAALNTAFLSDGYVVVLPPDCRIERPMQMLFIADEAGLATHPFNVVLAARGSRCSIVEQFVGIADDSYLTNAVTHIEAAAGADVEHCRVQEEARRAFHVARVDIAEERASHVVSHSFAFGGTLSRIEIDVRFRGTDARTDLTGLYFAGSRQHLDHHTRIDHELPRCTSREHYRGVLDGASHGVFDGRVIVHQGAQQTDAHLENQNLLLSRDAEIDTKPQLEIYADDVKCTHGATVGRLDDNQLFYLRARGIDEPVARATLVWAFARDVIDRVGADSVRARLAKLLLARTPEAERIRELT</sequence>
<dbReference type="PANTHER" id="PTHR43575">
    <property type="entry name" value="PROTEIN ABCI7, CHLOROPLASTIC"/>
    <property type="match status" value="1"/>
</dbReference>
<evidence type="ECO:0000313" key="5">
    <source>
        <dbReference type="Proteomes" id="UP000235777"/>
    </source>
</evidence>
<protein>
    <submittedName>
        <fullName evidence="4">Fe-S cluster assembly protein SufD</fullName>
    </submittedName>
</protein>
<dbReference type="InterPro" id="IPR037284">
    <property type="entry name" value="SUF_FeS_clus_asmbl_SufBD_sf"/>
</dbReference>